<sequence>MPIKSRAVVIPRRNVVELRTVQVTEPRAGDVLIRTAYTSISAGTERMLLDGRLPQPQLLFPVVPGYETVGQVIQVGKKAPKDLLGQWVYIGGARCFQGVNPAWGGQSEFISAEAERVIPLGTINPSDGVILALAATALHGINVANIRPTDRVLVLGQGIVGQLAARLARLAGASFVAVADRVAVRLAHSQADQVVDINRELLDEAISDANINVLIEATGSMTALSGALPLLANHGRVLLLGYYDTMNLPYAPLFMREAQILIAREWQFGPDGDLPRVRDMLASGELDVRGLLTHRVPLDRIQAAYRLAFEDPACLKVVVEWPQPVTEG</sequence>
<dbReference type="Pfam" id="PF00107">
    <property type="entry name" value="ADH_zinc_N"/>
    <property type="match status" value="1"/>
</dbReference>
<dbReference type="HOGENOM" id="CLU_026673_6_0_0"/>
<gene>
    <name evidence="4" type="ORF">OSCT_2344</name>
</gene>
<dbReference type="SUPFAM" id="SSF51735">
    <property type="entry name" value="NAD(P)-binding Rossmann-fold domains"/>
    <property type="match status" value="1"/>
</dbReference>
<evidence type="ECO:0000313" key="5">
    <source>
        <dbReference type="Proteomes" id="UP000054010"/>
    </source>
</evidence>
<dbReference type="PANTHER" id="PTHR43189">
    <property type="entry name" value="ZINC-TYPE ALCOHOL DEHYDROGENASE-LIKE PROTEIN C1198.01-RELATED"/>
    <property type="match status" value="1"/>
</dbReference>
<dbReference type="eggNOG" id="COG1063">
    <property type="taxonomic scope" value="Bacteria"/>
</dbReference>
<dbReference type="Pfam" id="PF08240">
    <property type="entry name" value="ADH_N"/>
    <property type="match status" value="1"/>
</dbReference>
<name>E1IG93_9CHLR</name>
<feature type="domain" description="Alcohol dehydrogenase-like C-terminal" evidence="2">
    <location>
        <begin position="160"/>
        <end position="261"/>
    </location>
</feature>
<keyword evidence="1" id="KW-0560">Oxidoreductase</keyword>
<dbReference type="CDD" id="cd08255">
    <property type="entry name" value="2-desacetyl-2-hydroxyethyl_bacteriochlorophyllide_like"/>
    <property type="match status" value="1"/>
</dbReference>
<protein>
    <submittedName>
        <fullName evidence="4">Alcohol dehydrogenase</fullName>
    </submittedName>
</protein>
<dbReference type="Gene3D" id="3.90.180.10">
    <property type="entry name" value="Medium-chain alcohol dehydrogenases, catalytic domain"/>
    <property type="match status" value="2"/>
</dbReference>
<evidence type="ECO:0000313" key="4">
    <source>
        <dbReference type="EMBL" id="EFO79827.1"/>
    </source>
</evidence>
<dbReference type="AlphaFoldDB" id="E1IG93"/>
<reference evidence="4 5" key="1">
    <citation type="journal article" date="2011" name="J. Bacteriol.">
        <title>Draft genome sequence of the anoxygenic filamentous phototrophic bacterium Oscillochloris trichoides subsp. DG-6.</title>
        <authorList>
            <person name="Kuznetsov B.B."/>
            <person name="Ivanovsky R.N."/>
            <person name="Keppen O.I."/>
            <person name="Sukhacheva M.V."/>
            <person name="Bumazhkin B.K."/>
            <person name="Patutina E.O."/>
            <person name="Beletsky A.V."/>
            <person name="Mardanov A.V."/>
            <person name="Baslerov R.V."/>
            <person name="Panteleeva A.N."/>
            <person name="Kolganova T.V."/>
            <person name="Ravin N.V."/>
            <person name="Skryabin K.G."/>
        </authorList>
    </citation>
    <scope>NUCLEOTIDE SEQUENCE [LARGE SCALE GENOMIC DNA]</scope>
    <source>
        <strain evidence="4 5">DG-6</strain>
    </source>
</reference>
<dbReference type="PANTHER" id="PTHR43189:SF1">
    <property type="entry name" value="ZINC-TYPE ALCOHOL DEHYDROGENASE-LIKE PROTEIN C1198.01"/>
    <property type="match status" value="1"/>
</dbReference>
<dbReference type="STRING" id="765420.OSCT_2344"/>
<organism evidence="4 5">
    <name type="scientific">Oscillochloris trichoides DG-6</name>
    <dbReference type="NCBI Taxonomy" id="765420"/>
    <lineage>
        <taxon>Bacteria</taxon>
        <taxon>Bacillati</taxon>
        <taxon>Chloroflexota</taxon>
        <taxon>Chloroflexia</taxon>
        <taxon>Chloroflexales</taxon>
        <taxon>Chloroflexineae</taxon>
        <taxon>Oscillochloridaceae</taxon>
        <taxon>Oscillochloris</taxon>
    </lineage>
</organism>
<dbReference type="EMBL" id="ADVR01000101">
    <property type="protein sequence ID" value="EFO79827.1"/>
    <property type="molecule type" value="Genomic_DNA"/>
</dbReference>
<proteinExistence type="predicted"/>
<dbReference type="InterPro" id="IPR011032">
    <property type="entry name" value="GroES-like_sf"/>
</dbReference>
<keyword evidence="5" id="KW-1185">Reference proteome</keyword>
<dbReference type="OrthoDB" id="9806940at2"/>
<evidence type="ECO:0000259" key="3">
    <source>
        <dbReference type="Pfam" id="PF08240"/>
    </source>
</evidence>
<dbReference type="Gene3D" id="3.40.50.720">
    <property type="entry name" value="NAD(P)-binding Rossmann-like Domain"/>
    <property type="match status" value="1"/>
</dbReference>
<evidence type="ECO:0000256" key="1">
    <source>
        <dbReference type="ARBA" id="ARBA00023002"/>
    </source>
</evidence>
<dbReference type="InterPro" id="IPR013149">
    <property type="entry name" value="ADH-like_C"/>
</dbReference>
<comment type="caution">
    <text evidence="4">The sequence shown here is derived from an EMBL/GenBank/DDBJ whole genome shotgun (WGS) entry which is preliminary data.</text>
</comment>
<evidence type="ECO:0000259" key="2">
    <source>
        <dbReference type="Pfam" id="PF00107"/>
    </source>
</evidence>
<feature type="domain" description="Alcohol dehydrogenase-like N-terminal" evidence="3">
    <location>
        <begin position="28"/>
        <end position="120"/>
    </location>
</feature>
<dbReference type="InterPro" id="IPR013154">
    <property type="entry name" value="ADH-like_N"/>
</dbReference>
<dbReference type="GO" id="GO:0016491">
    <property type="term" value="F:oxidoreductase activity"/>
    <property type="evidence" value="ECO:0007669"/>
    <property type="project" value="UniProtKB-KW"/>
</dbReference>
<accession>E1IG93</accession>
<dbReference type="Proteomes" id="UP000054010">
    <property type="component" value="Unassembled WGS sequence"/>
</dbReference>
<dbReference type="SUPFAM" id="SSF50129">
    <property type="entry name" value="GroES-like"/>
    <property type="match status" value="1"/>
</dbReference>
<dbReference type="InterPro" id="IPR036291">
    <property type="entry name" value="NAD(P)-bd_dom_sf"/>
</dbReference>